<organism evidence="2 3">
    <name type="scientific">Streptomyces aureus</name>
    <dbReference type="NCBI Taxonomy" id="193461"/>
    <lineage>
        <taxon>Bacteria</taxon>
        <taxon>Bacillati</taxon>
        <taxon>Actinomycetota</taxon>
        <taxon>Actinomycetes</taxon>
        <taxon>Kitasatosporales</taxon>
        <taxon>Streptomycetaceae</taxon>
        <taxon>Streptomyces</taxon>
    </lineage>
</organism>
<dbReference type="RefSeq" id="WP_372567123.1">
    <property type="nucleotide sequence ID" value="NZ_JBGOSP010000056.1"/>
</dbReference>
<gene>
    <name evidence="2" type="ORF">ACEG43_45475</name>
</gene>
<keyword evidence="1" id="KW-0472">Membrane</keyword>
<evidence type="ECO:0000313" key="3">
    <source>
        <dbReference type="Proteomes" id="UP001571476"/>
    </source>
</evidence>
<reference evidence="2 3" key="1">
    <citation type="submission" date="2024-08" db="EMBL/GenBank/DDBJ databases">
        <title>Genome sequence of Streptomyces aureus CACIA-1.46HGO.</title>
        <authorList>
            <person name="Evangelista-Martinez Z."/>
        </authorList>
    </citation>
    <scope>NUCLEOTIDE SEQUENCE [LARGE SCALE GENOMIC DNA]</scope>
    <source>
        <strain evidence="2 3">CACIA-1.46HGO</strain>
    </source>
</reference>
<sequence length="237" mass="24348">MPSSTTVRRLTAPVRPGAAAHGAFRRGLFAGVGAVLGLALLAGLVAALMGAGRTASADPTRQLADRIRAQEAARNAKQVKTLTTQARDLATRLMPVLGQMETAMPHEGRAPRAAGAAEAGRWKAVTSAAVAALAHPPSGDTGYNVARSDFSAAVRALDGAVDSYRLALGAPPSLKKRLVAAAASQRDQGIDVWSIGATELDAVDVDAGLGHQHVFLQVAPDGQSLTPDDEPEGNPSR</sequence>
<name>A0ABV4T0M9_9ACTN</name>
<keyword evidence="1" id="KW-1133">Transmembrane helix</keyword>
<protein>
    <submittedName>
        <fullName evidence="2">Uncharacterized protein</fullName>
    </submittedName>
</protein>
<feature type="transmembrane region" description="Helical" evidence="1">
    <location>
        <begin position="28"/>
        <end position="51"/>
    </location>
</feature>
<comment type="caution">
    <text evidence="2">The sequence shown here is derived from an EMBL/GenBank/DDBJ whole genome shotgun (WGS) entry which is preliminary data.</text>
</comment>
<dbReference type="EMBL" id="JBGOSP010000056">
    <property type="protein sequence ID" value="MFA3843293.1"/>
    <property type="molecule type" value="Genomic_DNA"/>
</dbReference>
<accession>A0ABV4T0M9</accession>
<dbReference type="Proteomes" id="UP001571476">
    <property type="component" value="Unassembled WGS sequence"/>
</dbReference>
<keyword evidence="1" id="KW-0812">Transmembrane</keyword>
<proteinExistence type="predicted"/>
<keyword evidence="3" id="KW-1185">Reference proteome</keyword>
<evidence type="ECO:0000256" key="1">
    <source>
        <dbReference type="SAM" id="Phobius"/>
    </source>
</evidence>
<evidence type="ECO:0000313" key="2">
    <source>
        <dbReference type="EMBL" id="MFA3843293.1"/>
    </source>
</evidence>